<feature type="coiled-coil region" evidence="1">
    <location>
        <begin position="89"/>
        <end position="119"/>
    </location>
</feature>
<keyword evidence="1" id="KW-0175">Coiled coil</keyword>
<organism evidence="3 4">
    <name type="scientific">Fundulus heteroclitus</name>
    <name type="common">Killifish</name>
    <name type="synonym">Mummichog</name>
    <dbReference type="NCBI Taxonomy" id="8078"/>
    <lineage>
        <taxon>Eukaryota</taxon>
        <taxon>Metazoa</taxon>
        <taxon>Chordata</taxon>
        <taxon>Craniata</taxon>
        <taxon>Vertebrata</taxon>
        <taxon>Euteleostomi</taxon>
        <taxon>Actinopterygii</taxon>
        <taxon>Neopterygii</taxon>
        <taxon>Teleostei</taxon>
        <taxon>Neoteleostei</taxon>
        <taxon>Acanthomorphata</taxon>
        <taxon>Ovalentaria</taxon>
        <taxon>Atherinomorphae</taxon>
        <taxon>Cyprinodontiformes</taxon>
        <taxon>Fundulidae</taxon>
        <taxon>Fundulus</taxon>
    </lineage>
</organism>
<evidence type="ECO:0000256" key="2">
    <source>
        <dbReference type="SAM" id="MobiDB-lite"/>
    </source>
</evidence>
<dbReference type="Proteomes" id="UP000265000">
    <property type="component" value="Unplaced"/>
</dbReference>
<dbReference type="GeneTree" id="ENSGT00940000167301"/>
<name>A0A3Q2P3F8_FUNHE</name>
<sequence length="538" mass="60069">MDGRRRLFTPCQQPACSHDGPAKLWHSTPVKKNDCGSPPDAEQLCGFARGKLGGTPTQWVQSPAGVPAGPCCAHNAQDAERLPVREPSSSTIQRQRRELQLLMAELKDREQELNAMSASHHKQRQAWEQDRQSALMLERRGARLEEELQMCNEVVRVLTRNVCVLERREKEALKELGEAKQLICELEKKQQSVNQKCLDYEAKNQSLSSTVMTLSTQVGSLQVREEELSSMLKLKDKDVSEASSHILELSGRLQNLEKLLTESRSQESKLLRDSEEMKRSYKEAKQEVSQLREELQQQVTQSSTQREEIIRLKQELQLLHSDLALAGEDESWKDELLELSRSRQERVMSELLCLQQVCENQRKDLQLLRLSQESSQRALREKHHKGLLDSQDEWPSNCGDVRSVKNLRPDPETLPATDVQDPGAASGKLGGVSENVTDVADQLSACSLQRLLGKSSFLQGAPESGALGCCGSSPPTGRILNCTAMCECQAAHHLPSTTILKTCDTPPKACLHPNVSQLHGNVDSLTKEGIFSVNLQPL</sequence>
<dbReference type="STRING" id="8078.ENSFHEP00000006631"/>
<proteinExistence type="predicted"/>
<protein>
    <submittedName>
        <fullName evidence="3">Coiled-coil domain containing 62</fullName>
    </submittedName>
</protein>
<dbReference type="AlphaFoldDB" id="A0A3Q2P3F8"/>
<evidence type="ECO:0000256" key="1">
    <source>
        <dbReference type="SAM" id="Coils"/>
    </source>
</evidence>
<evidence type="ECO:0000313" key="4">
    <source>
        <dbReference type="Proteomes" id="UP000265000"/>
    </source>
</evidence>
<evidence type="ECO:0000313" key="3">
    <source>
        <dbReference type="Ensembl" id="ENSFHEP00000006631.1"/>
    </source>
</evidence>
<keyword evidence="4" id="KW-1185">Reference proteome</keyword>
<feature type="coiled-coil region" evidence="1">
    <location>
        <begin position="246"/>
        <end position="305"/>
    </location>
</feature>
<accession>A0A3Q2P3F8</accession>
<reference evidence="3" key="2">
    <citation type="submission" date="2025-09" db="UniProtKB">
        <authorList>
            <consortium name="Ensembl"/>
        </authorList>
    </citation>
    <scope>IDENTIFICATION</scope>
</reference>
<feature type="region of interest" description="Disordered" evidence="2">
    <location>
        <begin position="406"/>
        <end position="430"/>
    </location>
</feature>
<reference evidence="3" key="1">
    <citation type="submission" date="2025-08" db="UniProtKB">
        <authorList>
            <consortium name="Ensembl"/>
        </authorList>
    </citation>
    <scope>IDENTIFICATION</scope>
</reference>
<dbReference type="Ensembl" id="ENSFHET00000005176.1">
    <property type="protein sequence ID" value="ENSFHEP00000006631.1"/>
    <property type="gene ID" value="ENSFHEG00000007683.1"/>
</dbReference>